<organism evidence="2 3">
    <name type="scientific">Halobaculum saliterrae</name>
    <dbReference type="NCBI Taxonomy" id="2073113"/>
    <lineage>
        <taxon>Archaea</taxon>
        <taxon>Methanobacteriati</taxon>
        <taxon>Methanobacteriota</taxon>
        <taxon>Stenosarchaea group</taxon>
        <taxon>Halobacteria</taxon>
        <taxon>Halobacteriales</taxon>
        <taxon>Haloferacaceae</taxon>
        <taxon>Halobaculum</taxon>
    </lineage>
</organism>
<keyword evidence="1" id="KW-1133">Transmembrane helix</keyword>
<protein>
    <submittedName>
        <fullName evidence="2">Uncharacterized protein</fullName>
    </submittedName>
</protein>
<evidence type="ECO:0000256" key="1">
    <source>
        <dbReference type="SAM" id="Phobius"/>
    </source>
</evidence>
<evidence type="ECO:0000313" key="3">
    <source>
        <dbReference type="Proteomes" id="UP000437065"/>
    </source>
</evidence>
<reference evidence="2 3" key="1">
    <citation type="submission" date="2019-12" db="EMBL/GenBank/DDBJ databases">
        <title>Isolation and characterization of three novel carbon monoxide-oxidizing members of Halobacteria from salione crusts and soils.</title>
        <authorList>
            <person name="Myers M.R."/>
            <person name="King G.M."/>
        </authorList>
    </citation>
    <scope>NUCLEOTIDE SEQUENCE [LARGE SCALE GENOMIC DNA]</scope>
    <source>
        <strain evidence="2 3">WSA2</strain>
    </source>
</reference>
<feature type="transmembrane region" description="Helical" evidence="1">
    <location>
        <begin position="44"/>
        <end position="61"/>
    </location>
</feature>
<dbReference type="AlphaFoldDB" id="A0A6B0T091"/>
<name>A0A6B0T091_9EURY</name>
<dbReference type="RefSeq" id="WP_159662719.1">
    <property type="nucleotide sequence ID" value="NZ_WUUS01000001.1"/>
</dbReference>
<keyword evidence="1" id="KW-0812">Transmembrane</keyword>
<feature type="transmembrane region" description="Helical" evidence="1">
    <location>
        <begin position="12"/>
        <end position="32"/>
    </location>
</feature>
<dbReference type="OrthoDB" id="285549at2157"/>
<dbReference type="EMBL" id="WUUS01000001">
    <property type="protein sequence ID" value="MXR40039.1"/>
    <property type="molecule type" value="Genomic_DNA"/>
</dbReference>
<sequence length="64" mass="7144">MTDDRTRQYARRLARLAGVTAAVHVVLAWLVYRDAVDRDVSGGRWAALTLIGGLFGLAGYLRRR</sequence>
<dbReference type="Proteomes" id="UP000437065">
    <property type="component" value="Unassembled WGS sequence"/>
</dbReference>
<gene>
    <name evidence="2" type="ORF">GRX01_01520</name>
</gene>
<accession>A0A6B0T091</accession>
<keyword evidence="1" id="KW-0472">Membrane</keyword>
<proteinExistence type="predicted"/>
<comment type="caution">
    <text evidence="2">The sequence shown here is derived from an EMBL/GenBank/DDBJ whole genome shotgun (WGS) entry which is preliminary data.</text>
</comment>
<evidence type="ECO:0000313" key="2">
    <source>
        <dbReference type="EMBL" id="MXR40039.1"/>
    </source>
</evidence>
<keyword evidence="3" id="KW-1185">Reference proteome</keyword>